<dbReference type="Proteomes" id="UP000500801">
    <property type="component" value="Chromosome"/>
</dbReference>
<proteinExistence type="predicted"/>
<evidence type="ECO:0000256" key="1">
    <source>
        <dbReference type="SAM" id="Phobius"/>
    </source>
</evidence>
<name>A0AAE6YZ33_9GAMM</name>
<dbReference type="AlphaFoldDB" id="A0AAE6YZ33"/>
<gene>
    <name evidence="2" type="ORF">DWG24_10215</name>
</gene>
<dbReference type="EMBL" id="CP033622">
    <property type="protein sequence ID" value="QIZ51109.1"/>
    <property type="molecule type" value="Genomic_DNA"/>
</dbReference>
<protein>
    <submittedName>
        <fullName evidence="2">Uncharacterized protein</fullName>
    </submittedName>
</protein>
<keyword evidence="1" id="KW-0472">Membrane</keyword>
<organism evidence="2 3">
    <name type="scientific">Dickeya zeae</name>
    <dbReference type="NCBI Taxonomy" id="204042"/>
    <lineage>
        <taxon>Bacteria</taxon>
        <taxon>Pseudomonadati</taxon>
        <taxon>Pseudomonadota</taxon>
        <taxon>Gammaproteobacteria</taxon>
        <taxon>Enterobacterales</taxon>
        <taxon>Pectobacteriaceae</taxon>
        <taxon>Dickeya</taxon>
    </lineage>
</organism>
<feature type="transmembrane region" description="Helical" evidence="1">
    <location>
        <begin position="53"/>
        <end position="72"/>
    </location>
</feature>
<evidence type="ECO:0000313" key="2">
    <source>
        <dbReference type="EMBL" id="QIZ51109.1"/>
    </source>
</evidence>
<keyword evidence="1" id="KW-1133">Transmembrane helix</keyword>
<sequence>MIHQPFPDNQTILLPNQKQLEKINNIAVQHSIYRHFIPENMASQEQPATTHHSMFLIISFIFSSCLFLFNPIDSTLNSLTEKGKNTCSRSFVTPSPSFN</sequence>
<keyword evidence="1" id="KW-0812">Transmembrane</keyword>
<evidence type="ECO:0000313" key="3">
    <source>
        <dbReference type="Proteomes" id="UP000500801"/>
    </source>
</evidence>
<reference evidence="2 3" key="1">
    <citation type="submission" date="2018-11" db="EMBL/GenBank/DDBJ databases">
        <title>Complete genome sequence of Dickeya zeae strain CE1 infecting Canna edulis Ker-Gawl. in China.</title>
        <authorList>
            <person name="Zhang J."/>
            <person name="Lin B."/>
            <person name="Shen H."/>
            <person name="Jiang S."/>
            <person name="Pu X."/>
            <person name="Sun D."/>
        </authorList>
    </citation>
    <scope>NUCLEOTIDE SEQUENCE [LARGE SCALE GENOMIC DNA]</scope>
    <source>
        <strain evidence="2 3">CE1</strain>
    </source>
</reference>
<accession>A0AAE6YZ33</accession>